<feature type="transmembrane region" description="Helical" evidence="1">
    <location>
        <begin position="6"/>
        <end position="27"/>
    </location>
</feature>
<organism evidence="4 5">
    <name type="scientific">Laodelphax striatellus</name>
    <name type="common">Small brown planthopper</name>
    <name type="synonym">Delphax striatella</name>
    <dbReference type="NCBI Taxonomy" id="195883"/>
    <lineage>
        <taxon>Eukaryota</taxon>
        <taxon>Metazoa</taxon>
        <taxon>Ecdysozoa</taxon>
        <taxon>Arthropoda</taxon>
        <taxon>Hexapoda</taxon>
        <taxon>Insecta</taxon>
        <taxon>Pterygota</taxon>
        <taxon>Neoptera</taxon>
        <taxon>Paraneoptera</taxon>
        <taxon>Hemiptera</taxon>
        <taxon>Auchenorrhyncha</taxon>
        <taxon>Fulgoroidea</taxon>
        <taxon>Delphacidae</taxon>
        <taxon>Criomorphinae</taxon>
        <taxon>Laodelphax</taxon>
    </lineage>
</organism>
<sequence length="387" mass="44690">MMCSRYVFLIAAILSYVILNILIVLVFSTINKTNLIRSGNFISSDRYPSAGKSNITVEIWGKASISLFLWEHILGGTLKVQNNGMIRTGSLRMGSMTLNFKYGPWFIQSTVPTDVQHLILVLNGRSEEKIVFAKHWLDYLPNYSRLKTLIVILLGNEQCDNNWIMKYMKSNSGKIDVLFTTYDSPLVDDKEFYQWPLGVAVYRGFRNFPIEDINVKDKRRYLCNFVGTIYKNSSRSKLRRIVDSATTNKRCPIIGRKTWLPKETQNSLDQYKRTLEESDLTLCPVGQNAECYRIYEALSVGSMPIIEDQTTLGSCDKNAFRLLKKYNPPFLFIKDWGQLPEIIRSEMALPQSAKKRRRSHILKWYKEFKESMKDSLINVLKSKMSGT</sequence>
<protein>
    <recommendedName>
        <fullName evidence="6">Exostosin GT47 domain-containing protein</fullName>
    </recommendedName>
</protein>
<evidence type="ECO:0000259" key="2">
    <source>
        <dbReference type="Pfam" id="PF24785"/>
    </source>
</evidence>
<dbReference type="STRING" id="195883.A0A482XK14"/>
<dbReference type="InParanoid" id="A0A482XK14"/>
<dbReference type="Pfam" id="PF24785">
    <property type="entry name" value="RXYLT1_C"/>
    <property type="match status" value="1"/>
</dbReference>
<dbReference type="GO" id="GO:0120053">
    <property type="term" value="F:ribitol beta-1,4-xylosyltransferase activity"/>
    <property type="evidence" value="ECO:0007669"/>
    <property type="project" value="InterPro"/>
</dbReference>
<keyword evidence="1" id="KW-0812">Transmembrane</keyword>
<dbReference type="InterPro" id="IPR057539">
    <property type="entry name" value="RXYLT1_N"/>
</dbReference>
<keyword evidence="1" id="KW-0472">Membrane</keyword>
<evidence type="ECO:0000313" key="5">
    <source>
        <dbReference type="Proteomes" id="UP000291343"/>
    </source>
</evidence>
<gene>
    <name evidence="4" type="ORF">LSTR_LSTR012982</name>
</gene>
<proteinExistence type="predicted"/>
<dbReference type="OrthoDB" id="8560686at2759"/>
<accession>A0A482XK14</accession>
<keyword evidence="1" id="KW-1133">Transmembrane helix</keyword>
<evidence type="ECO:0008006" key="6">
    <source>
        <dbReference type="Google" id="ProtNLM"/>
    </source>
</evidence>
<comment type="caution">
    <text evidence="4">The sequence shown here is derived from an EMBL/GenBank/DDBJ whole genome shotgun (WGS) entry which is preliminary data.</text>
</comment>
<reference evidence="4 5" key="1">
    <citation type="journal article" date="2017" name="Gigascience">
        <title>Genome sequence of the small brown planthopper, Laodelphax striatellus.</title>
        <authorList>
            <person name="Zhu J."/>
            <person name="Jiang F."/>
            <person name="Wang X."/>
            <person name="Yang P."/>
            <person name="Bao Y."/>
            <person name="Zhao W."/>
            <person name="Wang W."/>
            <person name="Lu H."/>
            <person name="Wang Q."/>
            <person name="Cui N."/>
            <person name="Li J."/>
            <person name="Chen X."/>
            <person name="Luo L."/>
            <person name="Yu J."/>
            <person name="Kang L."/>
            <person name="Cui F."/>
        </authorList>
    </citation>
    <scope>NUCLEOTIDE SEQUENCE [LARGE SCALE GENOMIC DNA]</scope>
    <source>
        <strain evidence="4">Lst14</strain>
    </source>
</reference>
<name>A0A482XK14_LAOST</name>
<dbReference type="PANTHER" id="PTHR15576:SF1">
    <property type="entry name" value="RIBITOL-5-PHOSPHATE XYLOSYLTRANSFERASE 1"/>
    <property type="match status" value="1"/>
</dbReference>
<dbReference type="InterPro" id="IPR055286">
    <property type="entry name" value="RXYLT1-like"/>
</dbReference>
<dbReference type="GO" id="GO:0035269">
    <property type="term" value="P:protein O-linked glycosylation via mannose"/>
    <property type="evidence" value="ECO:0007669"/>
    <property type="project" value="InterPro"/>
</dbReference>
<dbReference type="Proteomes" id="UP000291343">
    <property type="component" value="Unassembled WGS sequence"/>
</dbReference>
<evidence type="ECO:0000256" key="1">
    <source>
        <dbReference type="SAM" id="Phobius"/>
    </source>
</evidence>
<evidence type="ECO:0000313" key="4">
    <source>
        <dbReference type="EMBL" id="RZF46122.1"/>
    </source>
</evidence>
<feature type="domain" description="RXYLT1 C-terminal" evidence="2">
    <location>
        <begin position="202"/>
        <end position="384"/>
    </location>
</feature>
<feature type="domain" description="RXYLT1 N-terminal" evidence="3">
    <location>
        <begin position="57"/>
        <end position="196"/>
    </location>
</feature>
<dbReference type="PANTHER" id="PTHR15576">
    <property type="entry name" value="RIBITOL-5-PHOSPHATE XYLOSYLTRANSFERASE 1"/>
    <property type="match status" value="1"/>
</dbReference>
<keyword evidence="5" id="KW-1185">Reference proteome</keyword>
<dbReference type="GO" id="GO:0005794">
    <property type="term" value="C:Golgi apparatus"/>
    <property type="evidence" value="ECO:0007669"/>
    <property type="project" value="TreeGrafter"/>
</dbReference>
<dbReference type="EMBL" id="QKKF02007161">
    <property type="protein sequence ID" value="RZF46122.1"/>
    <property type="molecule type" value="Genomic_DNA"/>
</dbReference>
<evidence type="ECO:0000259" key="3">
    <source>
        <dbReference type="Pfam" id="PF24786"/>
    </source>
</evidence>
<dbReference type="Pfam" id="PF24786">
    <property type="entry name" value="RXYLT1_N"/>
    <property type="match status" value="1"/>
</dbReference>
<dbReference type="InterPro" id="IPR057538">
    <property type="entry name" value="RXYLT1_C"/>
</dbReference>
<dbReference type="AlphaFoldDB" id="A0A482XK14"/>